<protein>
    <submittedName>
        <fullName evidence="1">Uncharacterized protein</fullName>
    </submittedName>
</protein>
<accession>A0AAD4T471</accession>
<dbReference type="Proteomes" id="UP001202328">
    <property type="component" value="Unassembled WGS sequence"/>
</dbReference>
<sequence length="100" mass="11674">MTHHKCNVHLGVVDYACTLEEVQQHFQSRGTDVLEKKVLQLQTEKNYWLQKEAALEDKIKHFESDVESVSYKEGTLKEKIKHLDNDRESLDLKKFCVITG</sequence>
<dbReference type="EMBL" id="JAJJMB010005149">
    <property type="protein sequence ID" value="KAI3940350.1"/>
    <property type="molecule type" value="Genomic_DNA"/>
</dbReference>
<name>A0AAD4T471_9MAGN</name>
<evidence type="ECO:0000313" key="2">
    <source>
        <dbReference type="Proteomes" id="UP001202328"/>
    </source>
</evidence>
<evidence type="ECO:0000313" key="1">
    <source>
        <dbReference type="EMBL" id="KAI3940350.1"/>
    </source>
</evidence>
<organism evidence="1 2">
    <name type="scientific">Papaver atlanticum</name>
    <dbReference type="NCBI Taxonomy" id="357466"/>
    <lineage>
        <taxon>Eukaryota</taxon>
        <taxon>Viridiplantae</taxon>
        <taxon>Streptophyta</taxon>
        <taxon>Embryophyta</taxon>
        <taxon>Tracheophyta</taxon>
        <taxon>Spermatophyta</taxon>
        <taxon>Magnoliopsida</taxon>
        <taxon>Ranunculales</taxon>
        <taxon>Papaveraceae</taxon>
        <taxon>Papaveroideae</taxon>
        <taxon>Papaver</taxon>
    </lineage>
</organism>
<dbReference type="AlphaFoldDB" id="A0AAD4T471"/>
<keyword evidence="2" id="KW-1185">Reference proteome</keyword>
<reference evidence="1" key="1">
    <citation type="submission" date="2022-04" db="EMBL/GenBank/DDBJ databases">
        <title>A functionally conserved STORR gene fusion in Papaver species that diverged 16.8 million years ago.</title>
        <authorList>
            <person name="Catania T."/>
        </authorList>
    </citation>
    <scope>NUCLEOTIDE SEQUENCE</scope>
    <source>
        <strain evidence="1">S-188037</strain>
    </source>
</reference>
<comment type="caution">
    <text evidence="1">The sequence shown here is derived from an EMBL/GenBank/DDBJ whole genome shotgun (WGS) entry which is preliminary data.</text>
</comment>
<gene>
    <name evidence="1" type="ORF">MKW98_024757</name>
</gene>
<proteinExistence type="predicted"/>